<dbReference type="RefSeq" id="WP_023051682.1">
    <property type="nucleotide sequence ID" value="NZ_CP173065.2"/>
</dbReference>
<dbReference type="CDD" id="cd04453">
    <property type="entry name" value="S1_RNase_E"/>
    <property type="match status" value="1"/>
</dbReference>
<sequence>MNQVIINTNKFKTRAAVLENGKVMEVHIEREGEGTLNGNIYKGKVANVLPGMESAFVNIGLEKNGFLYVKDLRDFEEKYLTGIVNSGKPIEELLNVGDEVVVQVLSDPRGSKGARVTTHYTIPGKFLVLMPNNNHIAISKKIKDETERERLEKLFSEIVPEGMGVIIRTAAEGKSIYHFEKELQYLIKKWEEIEVRIKKAKTGELLYKDNGIVSKVLRDIIGNDIDEIVVDNEDVYWEIIDYIRAFSEGIPKMKIKLYTEKEEIFYKYGIQKEIEKSLEVTTMLECGGSIVIEKTEALVSIDVNTGKNIGTMNLEETVVKTNIEAAVEIARQLRIRNLSGIIIIDFIDMKVEEDKQKVLKVLEESLAKDRVKTNIIHFTDLGLVEMTRKRLGKPLSYYFQDECPLCKGTGKIKGSRAIVENIIKELKDIVSEKDIKNVKIITKSSVKEKIEEIYFDFIKSLLQASGKTIEITTKNRDLLKDYEILLES</sequence>
<dbReference type="GO" id="GO:0016787">
    <property type="term" value="F:hydrolase activity"/>
    <property type="evidence" value="ECO:0007669"/>
    <property type="project" value="UniProtKB-KW"/>
</dbReference>
<dbReference type="GO" id="GO:0004540">
    <property type="term" value="F:RNA nuclease activity"/>
    <property type="evidence" value="ECO:0007669"/>
    <property type="project" value="InterPro"/>
</dbReference>
<evidence type="ECO:0000256" key="4">
    <source>
        <dbReference type="ARBA" id="ARBA00022842"/>
    </source>
</evidence>
<dbReference type="Proteomes" id="UP000017081">
    <property type="component" value="Unassembled WGS sequence"/>
</dbReference>
<dbReference type="HOGENOM" id="CLU_003468_5_3_0"/>
<dbReference type="SMART" id="SM00316">
    <property type="entry name" value="S1"/>
    <property type="match status" value="1"/>
</dbReference>
<keyword evidence="3" id="KW-0378">Hydrolase</keyword>
<dbReference type="SUPFAM" id="SSF50249">
    <property type="entry name" value="Nucleic acid-binding proteins"/>
    <property type="match status" value="1"/>
</dbReference>
<accession>U7V897</accession>
<keyword evidence="8" id="KW-1185">Reference proteome</keyword>
<dbReference type="GO" id="GO:0046872">
    <property type="term" value="F:metal ion binding"/>
    <property type="evidence" value="ECO:0007669"/>
    <property type="project" value="UniProtKB-KW"/>
</dbReference>
<reference evidence="7 8" key="1">
    <citation type="submission" date="2013-08" db="EMBL/GenBank/DDBJ databases">
        <authorList>
            <person name="Weinstock G."/>
            <person name="Sodergren E."/>
            <person name="Wylie T."/>
            <person name="Fulton L."/>
            <person name="Fulton R."/>
            <person name="Fronick C."/>
            <person name="O'Laughlin M."/>
            <person name="Godfrey J."/>
            <person name="Miner T."/>
            <person name="Herter B."/>
            <person name="Appelbaum E."/>
            <person name="Cordes M."/>
            <person name="Lek S."/>
            <person name="Wollam A."/>
            <person name="Pepin K.H."/>
            <person name="Palsikar V.B."/>
            <person name="Mitreva M."/>
            <person name="Wilson R.K."/>
        </authorList>
    </citation>
    <scope>NUCLEOTIDE SEQUENCE [LARGE SCALE GENOMIC DNA]</scope>
    <source>
        <strain evidence="7 8">ATCC BAA-474</strain>
    </source>
</reference>
<dbReference type="GO" id="GO:0003723">
    <property type="term" value="F:RNA binding"/>
    <property type="evidence" value="ECO:0007669"/>
    <property type="project" value="UniProtKB-KW"/>
</dbReference>
<dbReference type="Gene3D" id="3.40.1260.20">
    <property type="entry name" value="Ribonuclease E, catalytic domain"/>
    <property type="match status" value="1"/>
</dbReference>
<gene>
    <name evidence="7" type="ORF">HMPREF0202_02150</name>
</gene>
<keyword evidence="5" id="KW-0694">RNA-binding</keyword>
<dbReference type="Gene3D" id="2.40.50.140">
    <property type="entry name" value="Nucleic acid-binding proteins"/>
    <property type="match status" value="1"/>
</dbReference>
<dbReference type="AlphaFoldDB" id="U7V897"/>
<dbReference type="NCBIfam" id="TIGR00757">
    <property type="entry name" value="RNaseEG"/>
    <property type="match status" value="1"/>
</dbReference>
<evidence type="ECO:0000256" key="1">
    <source>
        <dbReference type="ARBA" id="ARBA00001946"/>
    </source>
</evidence>
<name>U7V897_9FUSO</name>
<dbReference type="InterPro" id="IPR019307">
    <property type="entry name" value="RNA-bd_AU-1/RNase_E/G"/>
</dbReference>
<dbReference type="PANTHER" id="PTHR30001:SF0">
    <property type="entry name" value="RIBONUCLEASE G"/>
    <property type="match status" value="1"/>
</dbReference>
<dbReference type="PANTHER" id="PTHR30001">
    <property type="entry name" value="RIBONUCLEASE"/>
    <property type="match status" value="1"/>
</dbReference>
<keyword evidence="4" id="KW-0460">Magnesium</keyword>
<evidence type="ECO:0000256" key="5">
    <source>
        <dbReference type="ARBA" id="ARBA00022884"/>
    </source>
</evidence>
<comment type="cofactor">
    <cofactor evidence="1">
        <name>Mg(2+)</name>
        <dbReference type="ChEBI" id="CHEBI:18420"/>
    </cofactor>
</comment>
<dbReference type="InterPro" id="IPR004659">
    <property type="entry name" value="RNase_E/G"/>
</dbReference>
<evidence type="ECO:0000313" key="7">
    <source>
        <dbReference type="EMBL" id="ERT67932.1"/>
    </source>
</evidence>
<dbReference type="GO" id="GO:0006364">
    <property type="term" value="P:rRNA processing"/>
    <property type="evidence" value="ECO:0007669"/>
    <property type="project" value="TreeGrafter"/>
</dbReference>
<dbReference type="GO" id="GO:0005737">
    <property type="term" value="C:cytoplasm"/>
    <property type="evidence" value="ECO:0007669"/>
    <property type="project" value="TreeGrafter"/>
</dbReference>
<keyword evidence="2" id="KW-0479">Metal-binding</keyword>
<dbReference type="InterPro" id="IPR003029">
    <property type="entry name" value="S1_domain"/>
</dbReference>
<evidence type="ECO:0000256" key="3">
    <source>
        <dbReference type="ARBA" id="ARBA00022801"/>
    </source>
</evidence>
<organism evidence="7 8">
    <name type="scientific">Cetobacterium somerae ATCC BAA-474</name>
    <dbReference type="NCBI Taxonomy" id="1319815"/>
    <lineage>
        <taxon>Bacteria</taxon>
        <taxon>Fusobacteriati</taxon>
        <taxon>Fusobacteriota</taxon>
        <taxon>Fusobacteriia</taxon>
        <taxon>Fusobacteriales</taxon>
        <taxon>Fusobacteriaceae</taxon>
        <taxon>Cetobacterium</taxon>
    </lineage>
</organism>
<proteinExistence type="predicted"/>
<comment type="caution">
    <text evidence="7">The sequence shown here is derived from an EMBL/GenBank/DDBJ whole genome shotgun (WGS) entry which is preliminary data.</text>
</comment>
<evidence type="ECO:0000259" key="6">
    <source>
        <dbReference type="PROSITE" id="PS50126"/>
    </source>
</evidence>
<dbReference type="EMBL" id="AXZF01000096">
    <property type="protein sequence ID" value="ERT67932.1"/>
    <property type="molecule type" value="Genomic_DNA"/>
</dbReference>
<dbReference type="STRING" id="1319815.HMPREF0202_02150"/>
<feature type="domain" description="S1 motif" evidence="6">
    <location>
        <begin position="38"/>
        <end position="119"/>
    </location>
</feature>
<protein>
    <submittedName>
        <fullName evidence="7">Putative ribonuclease G</fullName>
    </submittedName>
</protein>
<dbReference type="Pfam" id="PF10150">
    <property type="entry name" value="RNase_E_G"/>
    <property type="match status" value="1"/>
</dbReference>
<dbReference type="PATRIC" id="fig|1319815.3.peg.2069"/>
<dbReference type="InterPro" id="IPR012340">
    <property type="entry name" value="NA-bd_OB-fold"/>
</dbReference>
<evidence type="ECO:0000256" key="2">
    <source>
        <dbReference type="ARBA" id="ARBA00022723"/>
    </source>
</evidence>
<evidence type="ECO:0000313" key="8">
    <source>
        <dbReference type="Proteomes" id="UP000017081"/>
    </source>
</evidence>
<dbReference type="PROSITE" id="PS50126">
    <property type="entry name" value="S1"/>
    <property type="match status" value="1"/>
</dbReference>
<dbReference type="eggNOG" id="COG1530">
    <property type="taxonomic scope" value="Bacteria"/>
</dbReference>